<evidence type="ECO:0000256" key="1">
    <source>
        <dbReference type="SAM" id="Phobius"/>
    </source>
</evidence>
<dbReference type="InterPro" id="IPR011050">
    <property type="entry name" value="Pectin_lyase_fold/virulence"/>
</dbReference>
<dbReference type="AlphaFoldDB" id="A0A087CEA2"/>
<comment type="caution">
    <text evidence="3">The sequence shown here is derived from an EMBL/GenBank/DDBJ whole genome shotgun (WGS) entry which is preliminary data.</text>
</comment>
<name>A0A087CEA2_9BIFI</name>
<feature type="transmembrane region" description="Helical" evidence="1">
    <location>
        <begin position="60"/>
        <end position="81"/>
    </location>
</feature>
<proteinExistence type="predicted"/>
<protein>
    <recommendedName>
        <fullName evidence="2">Rhamnogalacturonase A/B/Epimerase-like pectate lyase domain-containing protein</fullName>
    </recommendedName>
</protein>
<reference evidence="3 4" key="1">
    <citation type="submission" date="2014-03" db="EMBL/GenBank/DDBJ databases">
        <title>Genomics of Bifidobacteria.</title>
        <authorList>
            <person name="Ventura M."/>
            <person name="Milani C."/>
            <person name="Lugli G.A."/>
        </authorList>
    </citation>
    <scope>NUCLEOTIDE SEQUENCE [LARGE SCALE GENOMIC DNA]</scope>
    <source>
        <strain evidence="3 4">LMG 21775</strain>
    </source>
</reference>
<dbReference type="Proteomes" id="UP000029050">
    <property type="component" value="Unassembled WGS sequence"/>
</dbReference>
<dbReference type="InterPro" id="IPR024535">
    <property type="entry name" value="RHGA/B-epi-like_pectate_lyase"/>
</dbReference>
<keyword evidence="4" id="KW-1185">Reference proteome</keyword>
<dbReference type="Gene3D" id="2.160.20.10">
    <property type="entry name" value="Single-stranded right-handed beta-helix, Pectin lyase-like"/>
    <property type="match status" value="1"/>
</dbReference>
<organism evidence="3 4">
    <name type="scientific">Bifidobacterium psychraerophilum</name>
    <dbReference type="NCBI Taxonomy" id="218140"/>
    <lineage>
        <taxon>Bacteria</taxon>
        <taxon>Bacillati</taxon>
        <taxon>Actinomycetota</taxon>
        <taxon>Actinomycetes</taxon>
        <taxon>Bifidobacteriales</taxon>
        <taxon>Bifidobacteriaceae</taxon>
        <taxon>Bifidobacterium</taxon>
    </lineage>
</organism>
<evidence type="ECO:0000259" key="2">
    <source>
        <dbReference type="Pfam" id="PF12708"/>
    </source>
</evidence>
<feature type="domain" description="Rhamnogalacturonase A/B/Epimerase-like pectate lyase" evidence="2">
    <location>
        <begin position="198"/>
        <end position="363"/>
    </location>
</feature>
<dbReference type="STRING" id="218140.BPSY_2014"/>
<evidence type="ECO:0000313" key="3">
    <source>
        <dbReference type="EMBL" id="KFI81602.1"/>
    </source>
</evidence>
<dbReference type="SUPFAM" id="SSF51126">
    <property type="entry name" value="Pectin lyase-like"/>
    <property type="match status" value="1"/>
</dbReference>
<dbReference type="Pfam" id="PF12708">
    <property type="entry name" value="Pect-lyase_RHGA_epim"/>
    <property type="match status" value="1"/>
</dbReference>
<dbReference type="eggNOG" id="COG5434">
    <property type="taxonomic scope" value="Bacteria"/>
</dbReference>
<dbReference type="InterPro" id="IPR012334">
    <property type="entry name" value="Pectin_lyas_fold"/>
</dbReference>
<keyword evidence="1" id="KW-1133">Transmembrane helix</keyword>
<keyword evidence="1" id="KW-0812">Transmembrane</keyword>
<gene>
    <name evidence="3" type="ORF">BPSY_2014</name>
</gene>
<dbReference type="EMBL" id="JGZI01000010">
    <property type="protein sequence ID" value="KFI81602.1"/>
    <property type="molecule type" value="Genomic_DNA"/>
</dbReference>
<keyword evidence="1" id="KW-0472">Membrane</keyword>
<accession>A0A087CEA2</accession>
<evidence type="ECO:0000313" key="4">
    <source>
        <dbReference type="Proteomes" id="UP000029050"/>
    </source>
</evidence>
<sequence length="601" mass="66092">MGVFHPLHNSDTMMRLTIFVREVRTVTGGNVGIIGHDDPHGGHRNPYNGADKNGADDTPAWRGIAVCVVMVILLLPFLAMLRTAGIGTRAKTLYRKGSHAIERIMTPTLLEHSDGYRPAGEIPVPGKRSEDHIVRIIRSGRTDRYVCWTNGTLRRTTLTIPGAKAQGVQGRSLDMHITLRHRPSVIFGTPYINAKNVINATDAGLVGNGVTDNTARLNAILRLLPESVKKTVAFPDGHFAFTGVINMVSNLSMVGRHAHTFIQMPAHRHGGMVIWYPAGKARGYDGMHDVEWKSIIFRGDYSDLTPTQTIYQPLIHAHNIVYDDCTFNMVQRPYGHVLDVDGSSGVTVRNSTVIGSPNRGQTFKEAFQMDVAARGASGYYDKQTVFNRLPTKDMTIEHNRFLPLRNAEGTLLLPSAAPFGTHMAYALTTADDSYIHHGIFKDNYVEDPVYYEGAGTENSAVIHFDAANDITISGNTFVWTGETPQSSWAVAFYARSRLMVKPSQWHGIRITDNVFKGFAPSKGAFTLYREAGSVSGPGRSLSDVVISHNTFKGTPLRTALHWLHDYSGSFVTTYGQRIQGSDNTVDDAIRLDATSSTTHSG</sequence>